<keyword evidence="1" id="KW-0812">Transmembrane</keyword>
<reference evidence="2 3" key="1">
    <citation type="submission" date="2019-01" db="EMBL/GenBank/DDBJ databases">
        <title>Intercellular communication is required for trap formation in the nematode-trapping fungus Duddingtonia flagrans.</title>
        <authorList>
            <person name="Youssar L."/>
            <person name="Wernet V."/>
            <person name="Hensel N."/>
            <person name="Hildebrandt H.-G."/>
            <person name="Fischer R."/>
        </authorList>
    </citation>
    <scope>NUCLEOTIDE SEQUENCE [LARGE SCALE GENOMIC DNA]</scope>
    <source>
        <strain evidence="2 3">CBS H-5679</strain>
    </source>
</reference>
<keyword evidence="3" id="KW-1185">Reference proteome</keyword>
<dbReference type="PANTHER" id="PTHR35895">
    <property type="entry name" value="CHROMOSOME 16, WHOLE GENOME SHOTGUN SEQUENCE"/>
    <property type="match status" value="1"/>
</dbReference>
<dbReference type="EMBL" id="SAEB01000009">
    <property type="protein sequence ID" value="RVD83629.1"/>
    <property type="molecule type" value="Genomic_DNA"/>
</dbReference>
<dbReference type="STRING" id="97331.A0A436ZXJ4"/>
<keyword evidence="1" id="KW-1133">Transmembrane helix</keyword>
<evidence type="ECO:0000313" key="3">
    <source>
        <dbReference type="Proteomes" id="UP000283090"/>
    </source>
</evidence>
<protein>
    <recommendedName>
        <fullName evidence="4">Late embryogenesis abundant protein LEA-2 subgroup domain-containing protein</fullName>
    </recommendedName>
</protein>
<dbReference type="InterPro" id="IPR046368">
    <property type="entry name" value="Tag1"/>
</dbReference>
<dbReference type="Pfam" id="PF12505">
    <property type="entry name" value="DUF3712"/>
    <property type="match status" value="1"/>
</dbReference>
<gene>
    <name evidence="2" type="ORF">DFL_008011</name>
</gene>
<dbReference type="AlphaFoldDB" id="A0A436ZXJ4"/>
<feature type="transmembrane region" description="Helical" evidence="1">
    <location>
        <begin position="23"/>
        <end position="51"/>
    </location>
</feature>
<dbReference type="VEuPathDB" id="FungiDB:DFL_008011"/>
<evidence type="ECO:0008006" key="4">
    <source>
        <dbReference type="Google" id="ProtNLM"/>
    </source>
</evidence>
<organism evidence="2 3">
    <name type="scientific">Arthrobotrys flagrans</name>
    <name type="common">Nematode-trapping fungus</name>
    <name type="synonym">Trichothecium flagrans</name>
    <dbReference type="NCBI Taxonomy" id="97331"/>
    <lineage>
        <taxon>Eukaryota</taxon>
        <taxon>Fungi</taxon>
        <taxon>Dikarya</taxon>
        <taxon>Ascomycota</taxon>
        <taxon>Pezizomycotina</taxon>
        <taxon>Orbiliomycetes</taxon>
        <taxon>Orbiliales</taxon>
        <taxon>Orbiliaceae</taxon>
        <taxon>Arthrobotrys</taxon>
    </lineage>
</organism>
<dbReference type="InterPro" id="IPR022185">
    <property type="entry name" value="DUF3712"/>
</dbReference>
<evidence type="ECO:0000256" key="1">
    <source>
        <dbReference type="SAM" id="Phobius"/>
    </source>
</evidence>
<comment type="caution">
    <text evidence="2">The sequence shown here is derived from an EMBL/GenBank/DDBJ whole genome shotgun (WGS) entry which is preliminary data.</text>
</comment>
<sequence>MYSNPDIEKTHGPTSKGHFARRWWIYLIVFSSIVVLVTLLVVIFVVVPAIAQDSVDGATVQVDGIAITNPKVSEITVSMNSTVKAQVPVGGARLSPQTFEMYLPSADDSKNLPSAPTFATLTVGELPVKDIFTINVTGSETAILNQDIFREFSNQVLKNEVINLGLRANPAPNIGIGPLKFPVNFRKIVQLKGEYY</sequence>
<dbReference type="GeneID" id="93590322"/>
<keyword evidence="1" id="KW-0472">Membrane</keyword>
<dbReference type="GO" id="GO:0000329">
    <property type="term" value="C:fungal-type vacuole membrane"/>
    <property type="evidence" value="ECO:0007669"/>
    <property type="project" value="InterPro"/>
</dbReference>
<dbReference type="PANTHER" id="PTHR35895:SF1">
    <property type="entry name" value="LIPID-BINDING SERUM GLYCOPROTEIN C-TERMINAL DOMAIN-CONTAINING PROTEIN"/>
    <property type="match status" value="1"/>
</dbReference>
<accession>A0A436ZXJ4</accession>
<dbReference type="Proteomes" id="UP000283090">
    <property type="component" value="Unassembled WGS sequence"/>
</dbReference>
<name>A0A436ZXJ4_ARTFL</name>
<proteinExistence type="predicted"/>
<dbReference type="RefSeq" id="XP_067489173.1">
    <property type="nucleotide sequence ID" value="XM_067637682.1"/>
</dbReference>
<evidence type="ECO:0000313" key="2">
    <source>
        <dbReference type="EMBL" id="RVD83629.1"/>
    </source>
</evidence>
<dbReference type="OrthoDB" id="10039566at2759"/>